<feature type="compositionally biased region" description="Polar residues" evidence="8">
    <location>
        <begin position="19"/>
        <end position="31"/>
    </location>
</feature>
<evidence type="ECO:0000256" key="2">
    <source>
        <dbReference type="ARBA" id="ARBA00022801"/>
    </source>
</evidence>
<dbReference type="InterPro" id="IPR011993">
    <property type="entry name" value="PH-like_dom_sf"/>
</dbReference>
<comment type="function">
    <text evidence="6">The production of the second messenger molecules diacylglycerol (DAG) and inositol 1,4,5-trisphosphate (IP3) is mediated by activated phosphatidylinositol-specific phospholipase C enzymes.</text>
</comment>
<gene>
    <name evidence="11" type="ORF">CLIB1423_01S01904</name>
</gene>
<dbReference type="PANTHER" id="PTHR10336">
    <property type="entry name" value="PHOSPHOINOSITIDE-SPECIFIC PHOSPHOLIPASE C FAMILY PROTEIN"/>
    <property type="match status" value="1"/>
</dbReference>
<feature type="region of interest" description="Disordered" evidence="8">
    <location>
        <begin position="623"/>
        <end position="655"/>
    </location>
</feature>
<evidence type="ECO:0000313" key="11">
    <source>
        <dbReference type="EMBL" id="CAH2350077.1"/>
    </source>
</evidence>
<proteinExistence type="predicted"/>
<feature type="domain" description="C2" evidence="9">
    <location>
        <begin position="781"/>
        <end position="916"/>
    </location>
</feature>
<feature type="compositionally biased region" description="Low complexity" evidence="8">
    <location>
        <begin position="625"/>
        <end position="635"/>
    </location>
</feature>
<accession>A0A9P0QKE9</accession>
<feature type="compositionally biased region" description="Polar residues" evidence="8">
    <location>
        <begin position="39"/>
        <end position="50"/>
    </location>
</feature>
<dbReference type="InterPro" id="IPR001192">
    <property type="entry name" value="PI-PLC_fam"/>
</dbReference>
<dbReference type="PANTHER" id="PTHR10336:SF36">
    <property type="entry name" value="1-PHOSPHATIDYLINOSITOL 4,5-BISPHOSPHATE PHOSPHODIESTERASE BETA-4"/>
    <property type="match status" value="1"/>
</dbReference>
<dbReference type="GO" id="GO:0016042">
    <property type="term" value="P:lipid catabolic process"/>
    <property type="evidence" value="ECO:0007669"/>
    <property type="project" value="UniProtKB-KW"/>
</dbReference>
<keyword evidence="4 7" id="KW-0443">Lipid metabolism</keyword>
<sequence>MKDKISTHEGVLHSRTTTDLEISCASPSDLSPNPDAIRRSNSSPVQSDLPSLFNNLRANEASSDGSGRSLVKRFLSIGKADDKVEELAKNGIDHPLSNKLANEHKLGKHKKTSDSDGRVIIPPVFLKDGMPLLKVSHKSKKRIVFKIDPDNFILSWNVAPNATKVSPSTPTQLYKLLTPTSKKESTKINGSKYHREISIDDIKNVLFQEDASNYREELHISKEYENTWLTLFYYNEKKKKLKTLHVIADSEHDFRRLISVLLDLKKLRDDLARNFLIDLDGLDEVRRSMILEGGKQIKEFLSFYDILKYSKRLNISVSSSYLRKVFDQVSPDDLSVDFEQFKTFVSILKHREDILEIFKNLNSRDPDDTKMNYSGFRRFIKTVQYESYQDDQIMRLFNTYSGKEGYISSENFNNYLTSKYNNPINFVGEHATKNHERNDLYFDKPLNEYFICSSHNTYLLGRQIAGDSSIEGYIRALQRGCRCVEIDVWDGDSQDELEEIVDANKSEYDDNNKVGGESEPVVSHGRTFTTSISLSNVVKTIKKYAFMTSPYPVILSLEVHCNTANQLKMILILKEILGDMLVLVPIANWFGLPSPKDLKHKILIKVKRTSDSSKLSVSESGKYYSSTTSTTTSFSEDNSKESSPARKRSGSFSLRRSKSKVKHKICEELSDLGVYIQGRKFINFSLPESKTFNHCFSISEKVLNSMLKDDVRRVQVDKHNRRYLMRMYPSKIRLTSTNFSPIPYWTHGVQMVATNWQTYDLGQQLNEALFEGVNKSGYVIKPIELRKPLLKSMREIASSDRKISFCIEVVSAHQLPKPRDTVMNPFINFEIIGATDITWSSPQIVGTIGRTTTVPENGFNPTWNQKFSGIIKASNDFVFIRFLINSETENEINTIGIVVMKLNDLKRGYRYLPINDISGEELIYSQLFVRIDYQEIT</sequence>
<dbReference type="Gene3D" id="3.20.20.190">
    <property type="entry name" value="Phosphatidylinositol (PI) phosphodiesterase"/>
    <property type="match status" value="1"/>
</dbReference>
<dbReference type="SUPFAM" id="SSF47473">
    <property type="entry name" value="EF-hand"/>
    <property type="match status" value="1"/>
</dbReference>
<dbReference type="Pfam" id="PF00388">
    <property type="entry name" value="PI-PLC-X"/>
    <property type="match status" value="1"/>
</dbReference>
<dbReference type="InterPro" id="IPR000008">
    <property type="entry name" value="C2_dom"/>
</dbReference>
<evidence type="ECO:0000256" key="7">
    <source>
        <dbReference type="RuleBase" id="RU361133"/>
    </source>
</evidence>
<dbReference type="Gene3D" id="2.30.29.30">
    <property type="entry name" value="Pleckstrin-homology domain (PH domain)/Phosphotyrosine-binding domain (PTB)"/>
    <property type="match status" value="1"/>
</dbReference>
<comment type="catalytic activity">
    <reaction evidence="1 7">
        <text>a 1,2-diacyl-sn-glycero-3-phospho-(1D-myo-inositol-4,5-bisphosphate) + H2O = 1D-myo-inositol 1,4,5-trisphosphate + a 1,2-diacyl-sn-glycerol + H(+)</text>
        <dbReference type="Rhea" id="RHEA:33179"/>
        <dbReference type="ChEBI" id="CHEBI:15377"/>
        <dbReference type="ChEBI" id="CHEBI:15378"/>
        <dbReference type="ChEBI" id="CHEBI:17815"/>
        <dbReference type="ChEBI" id="CHEBI:58456"/>
        <dbReference type="ChEBI" id="CHEBI:203600"/>
        <dbReference type="EC" id="3.1.4.11"/>
    </reaction>
</comment>
<dbReference type="GO" id="GO:0051209">
    <property type="term" value="P:release of sequestered calcium ion into cytosol"/>
    <property type="evidence" value="ECO:0007669"/>
    <property type="project" value="TreeGrafter"/>
</dbReference>
<evidence type="ECO:0000259" key="10">
    <source>
        <dbReference type="PROSITE" id="PS50008"/>
    </source>
</evidence>
<evidence type="ECO:0000256" key="3">
    <source>
        <dbReference type="ARBA" id="ARBA00022963"/>
    </source>
</evidence>
<feature type="domain" description="PI-PLC Y-box" evidence="10">
    <location>
        <begin position="669"/>
        <end position="786"/>
    </location>
</feature>
<dbReference type="SUPFAM" id="SSF49562">
    <property type="entry name" value="C2 domain (Calcium/lipid-binding domain, CaLB)"/>
    <property type="match status" value="1"/>
</dbReference>
<dbReference type="PROSITE" id="PS50008">
    <property type="entry name" value="PIPLC_Y_DOMAIN"/>
    <property type="match status" value="1"/>
</dbReference>
<dbReference type="InterPro" id="IPR017946">
    <property type="entry name" value="PLC-like_Pdiesterase_TIM-brl"/>
</dbReference>
<dbReference type="InterPro" id="IPR035892">
    <property type="entry name" value="C2_domain_sf"/>
</dbReference>
<dbReference type="InterPro" id="IPR037755">
    <property type="entry name" value="Plc1_PH"/>
</dbReference>
<dbReference type="GO" id="GO:0004435">
    <property type="term" value="F:phosphatidylinositol-4,5-bisphosphate phospholipase C activity"/>
    <property type="evidence" value="ECO:0007669"/>
    <property type="project" value="UniProtKB-EC"/>
</dbReference>
<dbReference type="OrthoDB" id="269822at2759"/>
<evidence type="ECO:0000313" key="12">
    <source>
        <dbReference type="Proteomes" id="UP000837801"/>
    </source>
</evidence>
<keyword evidence="12" id="KW-1185">Reference proteome</keyword>
<dbReference type="SMART" id="SM00149">
    <property type="entry name" value="PLCYc"/>
    <property type="match status" value="1"/>
</dbReference>
<dbReference type="PROSITE" id="PS50007">
    <property type="entry name" value="PIPLC_X_DOMAIN"/>
    <property type="match status" value="1"/>
</dbReference>
<protein>
    <recommendedName>
        <fullName evidence="7">Phosphoinositide phospholipase C</fullName>
        <ecNumber evidence="7">3.1.4.11</ecNumber>
    </recommendedName>
</protein>
<dbReference type="SUPFAM" id="SSF50729">
    <property type="entry name" value="PH domain-like"/>
    <property type="match status" value="1"/>
</dbReference>
<dbReference type="SMART" id="SM00239">
    <property type="entry name" value="C2"/>
    <property type="match status" value="1"/>
</dbReference>
<feature type="compositionally biased region" description="Basic residues" evidence="8">
    <location>
        <begin position="645"/>
        <end position="655"/>
    </location>
</feature>
<comment type="caution">
    <text evidence="11">The sequence shown here is derived from an EMBL/GenBank/DDBJ whole genome shotgun (WGS) entry which is preliminary data.</text>
</comment>
<dbReference type="Gene3D" id="2.60.40.150">
    <property type="entry name" value="C2 domain"/>
    <property type="match status" value="1"/>
</dbReference>
<dbReference type="Pfam" id="PF00168">
    <property type="entry name" value="C2"/>
    <property type="match status" value="1"/>
</dbReference>
<feature type="region of interest" description="Disordered" evidence="8">
    <location>
        <begin position="18"/>
        <end position="50"/>
    </location>
</feature>
<evidence type="ECO:0000256" key="1">
    <source>
        <dbReference type="ARBA" id="ARBA00001195"/>
    </source>
</evidence>
<dbReference type="AlphaFoldDB" id="A0A9P0QKE9"/>
<dbReference type="SUPFAM" id="SSF51695">
    <property type="entry name" value="PLC-like phosphodiesterases"/>
    <property type="match status" value="1"/>
</dbReference>
<dbReference type="EC" id="3.1.4.11" evidence="7"/>
<name>A0A9P0QKE9_9ASCO</name>
<reference evidence="11" key="1">
    <citation type="submission" date="2022-03" db="EMBL/GenBank/DDBJ databases">
        <authorList>
            <person name="Legras J.-L."/>
            <person name="Devillers H."/>
            <person name="Grondin C."/>
        </authorList>
    </citation>
    <scope>NUCLEOTIDE SEQUENCE</scope>
    <source>
        <strain evidence="11">CLIB 1423</strain>
    </source>
</reference>
<dbReference type="FunFam" id="3.20.20.190:FF:000039">
    <property type="entry name" value="Phosphoinositide phospholipase C"/>
    <property type="match status" value="1"/>
</dbReference>
<keyword evidence="2 7" id="KW-0378">Hydrolase</keyword>
<dbReference type="Gene3D" id="1.10.238.10">
    <property type="entry name" value="EF-hand"/>
    <property type="match status" value="1"/>
</dbReference>
<evidence type="ECO:0000259" key="9">
    <source>
        <dbReference type="PROSITE" id="PS50004"/>
    </source>
</evidence>
<organism evidence="11 12">
    <name type="scientific">[Candida] railenensis</name>
    <dbReference type="NCBI Taxonomy" id="45579"/>
    <lineage>
        <taxon>Eukaryota</taxon>
        <taxon>Fungi</taxon>
        <taxon>Dikarya</taxon>
        <taxon>Ascomycota</taxon>
        <taxon>Saccharomycotina</taxon>
        <taxon>Pichiomycetes</taxon>
        <taxon>Debaryomycetaceae</taxon>
        <taxon>Kurtzmaniella</taxon>
    </lineage>
</organism>
<dbReference type="InterPro" id="IPR000909">
    <property type="entry name" value="PLipase_C_PInositol-sp_X_dom"/>
</dbReference>
<keyword evidence="3 7" id="KW-0442">Lipid degradation</keyword>
<dbReference type="CDD" id="cd00275">
    <property type="entry name" value="C2_PLC_like"/>
    <property type="match status" value="1"/>
</dbReference>
<evidence type="ECO:0000256" key="8">
    <source>
        <dbReference type="SAM" id="MobiDB-lite"/>
    </source>
</evidence>
<keyword evidence="5" id="KW-0807">Transducer</keyword>
<dbReference type="CDD" id="cd13360">
    <property type="entry name" value="PH_PLC_fungal"/>
    <property type="match status" value="1"/>
</dbReference>
<dbReference type="GO" id="GO:0048015">
    <property type="term" value="P:phosphatidylinositol-mediated signaling"/>
    <property type="evidence" value="ECO:0007669"/>
    <property type="project" value="TreeGrafter"/>
</dbReference>
<evidence type="ECO:0000256" key="5">
    <source>
        <dbReference type="ARBA" id="ARBA00023224"/>
    </source>
</evidence>
<dbReference type="PROSITE" id="PS50004">
    <property type="entry name" value="C2"/>
    <property type="match status" value="1"/>
</dbReference>
<dbReference type="EMBL" id="CAKXYY010000001">
    <property type="protein sequence ID" value="CAH2350077.1"/>
    <property type="molecule type" value="Genomic_DNA"/>
</dbReference>
<evidence type="ECO:0000256" key="4">
    <source>
        <dbReference type="ARBA" id="ARBA00023098"/>
    </source>
</evidence>
<evidence type="ECO:0000256" key="6">
    <source>
        <dbReference type="ARBA" id="ARBA00059664"/>
    </source>
</evidence>
<dbReference type="InterPro" id="IPR011992">
    <property type="entry name" value="EF-hand-dom_pair"/>
</dbReference>
<dbReference type="CDD" id="cd08598">
    <property type="entry name" value="PI-PLC1c_yeast"/>
    <property type="match status" value="1"/>
</dbReference>
<dbReference type="InterPro" id="IPR001711">
    <property type="entry name" value="PLipase_C_Pinositol-sp_Y"/>
</dbReference>
<dbReference type="PRINTS" id="PR00390">
    <property type="entry name" value="PHPHLIPASEC"/>
</dbReference>
<dbReference type="SMART" id="SM00148">
    <property type="entry name" value="PLCXc"/>
    <property type="match status" value="1"/>
</dbReference>
<dbReference type="Proteomes" id="UP000837801">
    <property type="component" value="Unassembled WGS sequence"/>
</dbReference>
<dbReference type="Pfam" id="PF00387">
    <property type="entry name" value="PI-PLC-Y"/>
    <property type="match status" value="1"/>
</dbReference>